<protein>
    <recommendedName>
        <fullName evidence="3">Oligoendopeptidase F</fullName>
    </recommendedName>
</protein>
<evidence type="ECO:0000313" key="2">
    <source>
        <dbReference type="Proteomes" id="UP000623461"/>
    </source>
</evidence>
<name>A0ABQ2I6C6_9MICO</name>
<gene>
    <name evidence="1" type="ORF">GCM10009721_27990</name>
</gene>
<dbReference type="RefSeq" id="WP_030199444.1">
    <property type="nucleotide sequence ID" value="NZ_BMNZ01000005.1"/>
</dbReference>
<organism evidence="1 2">
    <name type="scientific">Terrabacter tumescens</name>
    <dbReference type="NCBI Taxonomy" id="60443"/>
    <lineage>
        <taxon>Bacteria</taxon>
        <taxon>Bacillati</taxon>
        <taxon>Actinomycetota</taxon>
        <taxon>Actinomycetes</taxon>
        <taxon>Micrococcales</taxon>
        <taxon>Intrasporangiaceae</taxon>
        <taxon>Terrabacter</taxon>
    </lineage>
</organism>
<reference evidence="2" key="1">
    <citation type="journal article" date="2019" name="Int. J. Syst. Evol. Microbiol.">
        <title>The Global Catalogue of Microorganisms (GCM) 10K type strain sequencing project: providing services to taxonomists for standard genome sequencing and annotation.</title>
        <authorList>
            <consortium name="The Broad Institute Genomics Platform"/>
            <consortium name="The Broad Institute Genome Sequencing Center for Infectious Disease"/>
            <person name="Wu L."/>
            <person name="Ma J."/>
        </authorList>
    </citation>
    <scope>NUCLEOTIDE SEQUENCE [LARGE SCALE GENOMIC DNA]</scope>
    <source>
        <strain evidence="2">JCM 1365</strain>
    </source>
</reference>
<sequence length="87" mass="9834">MTVRDLGTAPEWSSFLDVSNSALEEAMSALQRDAIDAAADYARFARRLRGAPNEELQDVCRRLSDAMSFMVMEIGVTRRALLREVRR</sequence>
<evidence type="ECO:0008006" key="3">
    <source>
        <dbReference type="Google" id="ProtNLM"/>
    </source>
</evidence>
<evidence type="ECO:0000313" key="1">
    <source>
        <dbReference type="EMBL" id="GGM99353.1"/>
    </source>
</evidence>
<dbReference type="Proteomes" id="UP000623461">
    <property type="component" value="Unassembled WGS sequence"/>
</dbReference>
<keyword evidence="2" id="KW-1185">Reference proteome</keyword>
<comment type="caution">
    <text evidence="1">The sequence shown here is derived from an EMBL/GenBank/DDBJ whole genome shotgun (WGS) entry which is preliminary data.</text>
</comment>
<dbReference type="EMBL" id="BMNZ01000005">
    <property type="protein sequence ID" value="GGM99353.1"/>
    <property type="molecule type" value="Genomic_DNA"/>
</dbReference>
<accession>A0ABQ2I6C6</accession>
<proteinExistence type="predicted"/>